<feature type="domain" description="Aminotransferase class I/classII large" evidence="2">
    <location>
        <begin position="45"/>
        <end position="340"/>
    </location>
</feature>
<comment type="caution">
    <text evidence="3">The sequence shown here is derived from an EMBL/GenBank/DDBJ whole genome shotgun (WGS) entry which is preliminary data.</text>
</comment>
<comment type="cofactor">
    <cofactor evidence="1">
        <name>pyridoxal 5'-phosphate</name>
        <dbReference type="ChEBI" id="CHEBI:597326"/>
    </cofactor>
</comment>
<dbReference type="GO" id="GO:0030170">
    <property type="term" value="F:pyridoxal phosphate binding"/>
    <property type="evidence" value="ECO:0007669"/>
    <property type="project" value="InterPro"/>
</dbReference>
<sequence length="379" mass="39890">MTATFALAAFLARWAPAIRHDLAASESEPLTLADLLARADDEDRARWERLNLGYPDPRGAPWLRAAVAARHAVLTADDIVCCSGAQEALSCTVAALVRPGDHAVVVLPIYQPAEQAVTSLCATTGVPLREEAGIWRLDIERIAAALRPETRLVVMNLPNSPTGAQIEADGLDAVVRLCRDRGIWLVNDEVYGLTTTADALPAVADLYERGVSINGLSKGFGLPGLRVGWAASRDHGLLSRIVVAKSRSSSCLSAASEVLAHVALKSEAAIRQRNRAIGQGNATRLRQVAARWPGLLEVGPAQNLAFAFVRYRGAGSSDAFARDLAGRAGILVLPGSLWRSPLAPVAEDGLRIGLGRRASEGALGALAAHLSGRAAAPAA</sequence>
<dbReference type="Gene3D" id="3.90.1150.10">
    <property type="entry name" value="Aspartate Aminotransferase, domain 1"/>
    <property type="match status" value="1"/>
</dbReference>
<dbReference type="InterPro" id="IPR004839">
    <property type="entry name" value="Aminotransferase_I/II_large"/>
</dbReference>
<reference evidence="3 4" key="1">
    <citation type="submission" date="2015-03" db="EMBL/GenBank/DDBJ databases">
        <title>Genome sequencing of Methylobacterium aquaticum DSM16371 type strain.</title>
        <authorList>
            <person name="Chaudhry V."/>
            <person name="Patil P.B."/>
        </authorList>
    </citation>
    <scope>NUCLEOTIDE SEQUENCE [LARGE SCALE GENOMIC DNA]</scope>
    <source>
        <strain evidence="3 4">DSM 16371</strain>
    </source>
</reference>
<dbReference type="InterPro" id="IPR015424">
    <property type="entry name" value="PyrdxlP-dep_Trfase"/>
</dbReference>
<organism evidence="3 4">
    <name type="scientific">Methylobacterium aquaticum</name>
    <dbReference type="NCBI Taxonomy" id="270351"/>
    <lineage>
        <taxon>Bacteria</taxon>
        <taxon>Pseudomonadati</taxon>
        <taxon>Pseudomonadota</taxon>
        <taxon>Alphaproteobacteria</taxon>
        <taxon>Hyphomicrobiales</taxon>
        <taxon>Methylobacteriaceae</taxon>
        <taxon>Methylobacterium</taxon>
    </lineage>
</organism>
<evidence type="ECO:0000259" key="2">
    <source>
        <dbReference type="Pfam" id="PF00155"/>
    </source>
</evidence>
<name>A0A0J6RWX3_9HYPH</name>
<dbReference type="InterPro" id="IPR015422">
    <property type="entry name" value="PyrdxlP-dep_Trfase_small"/>
</dbReference>
<dbReference type="InterPro" id="IPR015421">
    <property type="entry name" value="PyrdxlP-dep_Trfase_major"/>
</dbReference>
<dbReference type="EC" id="2.6.1.-" evidence="1"/>
<dbReference type="Pfam" id="PF00155">
    <property type="entry name" value="Aminotran_1_2"/>
    <property type="match status" value="1"/>
</dbReference>
<dbReference type="EMBL" id="LABX01000313">
    <property type="protein sequence ID" value="KMO27355.1"/>
    <property type="molecule type" value="Genomic_DNA"/>
</dbReference>
<dbReference type="Gene3D" id="3.40.640.10">
    <property type="entry name" value="Type I PLP-dependent aspartate aminotransferase-like (Major domain)"/>
    <property type="match status" value="1"/>
</dbReference>
<comment type="similarity">
    <text evidence="1">Belongs to the class-I pyridoxal-phosphate-dependent aminotransferase family.</text>
</comment>
<dbReference type="SUPFAM" id="SSF53383">
    <property type="entry name" value="PLP-dependent transferases"/>
    <property type="match status" value="1"/>
</dbReference>
<dbReference type="PROSITE" id="PS00105">
    <property type="entry name" value="AA_TRANSFER_CLASS_1"/>
    <property type="match status" value="1"/>
</dbReference>
<evidence type="ECO:0000313" key="3">
    <source>
        <dbReference type="EMBL" id="KMO27355.1"/>
    </source>
</evidence>
<accession>A0A0J6RWX3</accession>
<dbReference type="PANTHER" id="PTHR43510:SF1">
    <property type="entry name" value="AMINOTRANSFERASE FUNCTION, HYPOTHETICAL (EUROFUNG)"/>
    <property type="match status" value="1"/>
</dbReference>
<dbReference type="InterPro" id="IPR004838">
    <property type="entry name" value="NHTrfase_class1_PyrdxlP-BS"/>
</dbReference>
<dbReference type="AlphaFoldDB" id="A0A0J6RWX3"/>
<keyword evidence="1 3" id="KW-0808">Transferase</keyword>
<evidence type="ECO:0000313" key="4">
    <source>
        <dbReference type="Proteomes" id="UP000035929"/>
    </source>
</evidence>
<dbReference type="PATRIC" id="fig|270351.6.peg.4710"/>
<evidence type="ECO:0000256" key="1">
    <source>
        <dbReference type="RuleBase" id="RU000481"/>
    </source>
</evidence>
<dbReference type="GO" id="GO:0008483">
    <property type="term" value="F:transaminase activity"/>
    <property type="evidence" value="ECO:0007669"/>
    <property type="project" value="UniProtKB-KW"/>
</dbReference>
<gene>
    <name evidence="3" type="ORF">VP06_30965</name>
</gene>
<protein>
    <recommendedName>
        <fullName evidence="1">Aminotransferase</fullName>
        <ecNumber evidence="1">2.6.1.-</ecNumber>
    </recommendedName>
</protein>
<dbReference type="Proteomes" id="UP000035929">
    <property type="component" value="Unassembled WGS sequence"/>
</dbReference>
<keyword evidence="1 3" id="KW-0032">Aminotransferase</keyword>
<proteinExistence type="inferred from homology"/>
<dbReference type="OrthoDB" id="9803354at2"/>
<dbReference type="PANTHER" id="PTHR43510">
    <property type="entry name" value="AMINOTRANSFERASE FUNCTION, HYPOTHETICAL (EUROFUNG)"/>
    <property type="match status" value="1"/>
</dbReference>
<dbReference type="RefSeq" id="WP_048467645.1">
    <property type="nucleotide sequence ID" value="NZ_LABX01000313.1"/>
</dbReference>
<dbReference type="CDD" id="cd00609">
    <property type="entry name" value="AAT_like"/>
    <property type="match status" value="1"/>
</dbReference>